<keyword evidence="1" id="KW-1133">Transmembrane helix</keyword>
<dbReference type="AlphaFoldDB" id="A0A1X2G4B3"/>
<gene>
    <name evidence="2" type="ORF">DM01DRAFT_1340403</name>
</gene>
<keyword evidence="3" id="KW-1185">Reference proteome</keyword>
<keyword evidence="1" id="KW-0812">Transmembrane</keyword>
<reference evidence="2 3" key="1">
    <citation type="submission" date="2016-07" db="EMBL/GenBank/DDBJ databases">
        <title>Pervasive Adenine N6-methylation of Active Genes in Fungi.</title>
        <authorList>
            <consortium name="DOE Joint Genome Institute"/>
            <person name="Mondo S.J."/>
            <person name="Dannebaum R.O."/>
            <person name="Kuo R.C."/>
            <person name="Labutti K."/>
            <person name="Haridas S."/>
            <person name="Kuo A."/>
            <person name="Salamov A."/>
            <person name="Ahrendt S.R."/>
            <person name="Lipzen A."/>
            <person name="Sullivan W."/>
            <person name="Andreopoulos W.B."/>
            <person name="Clum A."/>
            <person name="Lindquist E."/>
            <person name="Daum C."/>
            <person name="Ramamoorthy G.K."/>
            <person name="Gryganskyi A."/>
            <person name="Culley D."/>
            <person name="Magnuson J.K."/>
            <person name="James T.Y."/>
            <person name="O'Malley M.A."/>
            <person name="Stajich J.E."/>
            <person name="Spatafora J.W."/>
            <person name="Visel A."/>
            <person name="Grigoriev I.V."/>
        </authorList>
    </citation>
    <scope>NUCLEOTIDE SEQUENCE [LARGE SCALE GENOMIC DNA]</scope>
    <source>
        <strain evidence="2 3">NRRL 3301</strain>
    </source>
</reference>
<dbReference type="EMBL" id="MCGT01000048">
    <property type="protein sequence ID" value="ORX44439.1"/>
    <property type="molecule type" value="Genomic_DNA"/>
</dbReference>
<protein>
    <submittedName>
        <fullName evidence="2">Uncharacterized protein</fullName>
    </submittedName>
</protein>
<proteinExistence type="predicted"/>
<keyword evidence="1" id="KW-0472">Membrane</keyword>
<sequence length="104" mass="12301">MPTDMDWEHLYWHVTWVITFYKCITSIYSFRWNSAQNGSRIIYAYESDDVGSDKITPVFDNDCLTGWQLRVDNWISICERMGDSAGQNLKRETCCLLNSYFYSI</sequence>
<organism evidence="2 3">
    <name type="scientific">Hesseltinella vesiculosa</name>
    <dbReference type="NCBI Taxonomy" id="101127"/>
    <lineage>
        <taxon>Eukaryota</taxon>
        <taxon>Fungi</taxon>
        <taxon>Fungi incertae sedis</taxon>
        <taxon>Mucoromycota</taxon>
        <taxon>Mucoromycotina</taxon>
        <taxon>Mucoromycetes</taxon>
        <taxon>Mucorales</taxon>
        <taxon>Cunninghamellaceae</taxon>
        <taxon>Hesseltinella</taxon>
    </lineage>
</organism>
<evidence type="ECO:0000256" key="1">
    <source>
        <dbReference type="SAM" id="Phobius"/>
    </source>
</evidence>
<accession>A0A1X2G4B3</accession>
<dbReference type="Proteomes" id="UP000242146">
    <property type="component" value="Unassembled WGS sequence"/>
</dbReference>
<comment type="caution">
    <text evidence="2">The sequence shown here is derived from an EMBL/GenBank/DDBJ whole genome shotgun (WGS) entry which is preliminary data.</text>
</comment>
<evidence type="ECO:0000313" key="2">
    <source>
        <dbReference type="EMBL" id="ORX44439.1"/>
    </source>
</evidence>
<evidence type="ECO:0000313" key="3">
    <source>
        <dbReference type="Proteomes" id="UP000242146"/>
    </source>
</evidence>
<name>A0A1X2G4B3_9FUNG</name>
<feature type="transmembrane region" description="Helical" evidence="1">
    <location>
        <begin position="12"/>
        <end position="30"/>
    </location>
</feature>